<dbReference type="Pfam" id="PF01874">
    <property type="entry name" value="CitG"/>
    <property type="match status" value="1"/>
</dbReference>
<evidence type="ECO:0000313" key="1">
    <source>
        <dbReference type="EMBL" id="TGC11396.1"/>
    </source>
</evidence>
<dbReference type="PANTHER" id="PTHR42280">
    <property type="entry name" value="CITG FAMILY PROTEIN"/>
    <property type="match status" value="1"/>
</dbReference>
<keyword evidence="2" id="KW-1185">Reference proteome</keyword>
<dbReference type="GO" id="GO:0005524">
    <property type="term" value="F:ATP binding"/>
    <property type="evidence" value="ECO:0007669"/>
    <property type="project" value="InterPro"/>
</dbReference>
<dbReference type="InterPro" id="IPR002736">
    <property type="entry name" value="CitG"/>
</dbReference>
<dbReference type="GO" id="GO:0046917">
    <property type="term" value="F:triphosphoribosyl-dephospho-CoA synthase activity"/>
    <property type="evidence" value="ECO:0007669"/>
    <property type="project" value="InterPro"/>
</dbReference>
<reference evidence="1 2" key="1">
    <citation type="submission" date="2017-11" db="EMBL/GenBank/DDBJ databases">
        <title>Isolation and Characterization of Methanogenic Archaea from Saline Meromictic Lake at Siberia.</title>
        <authorList>
            <person name="Shen Y."/>
            <person name="Huang H.-H."/>
            <person name="Lai M.-C."/>
            <person name="Chen S.-C."/>
        </authorList>
    </citation>
    <scope>NUCLEOTIDE SEQUENCE [LARGE SCALE GENOMIC DNA]</scope>
    <source>
        <strain evidence="1 2">SY-01</strain>
    </source>
</reference>
<proteinExistence type="predicted"/>
<dbReference type="PANTHER" id="PTHR42280:SF1">
    <property type="entry name" value="CITG FAMILY PROTEIN"/>
    <property type="match status" value="1"/>
</dbReference>
<sequence>MSETPRFTIKRGIYPFSSYIARCAQLAMCLEVSASPKPGNVDRHDDYEDTRYEHFLASAISIYPVIEEAASNSNDVGKLIKKAVKESVSWQKGGNTHFGAIILLIPLAMATGRILDRKDTFTIPELTECAHKILKNTDISDAVSFYSCFDDAGVKVNPVEEFSLQDKKAINELNEKKVSLYELMEIAKNYDLIANEWTSGFDRCAACAEIIIRSMDRNDSSGRPDADINDVIVYAFLKILSENEDTFISTKFDSETAMSVSSHARSLLQNIYNHKVCIKDIKPLIEEMDRELLERKINPGSTADIVIAGIFIALLAGARY</sequence>
<dbReference type="Proteomes" id="UP000297295">
    <property type="component" value="Unassembled WGS sequence"/>
</dbReference>
<name>A0A4E0Q054_9EURY</name>
<organism evidence="1 2">
    <name type="scientific">Methanolobus halotolerans</name>
    <dbReference type="NCBI Taxonomy" id="2052935"/>
    <lineage>
        <taxon>Archaea</taxon>
        <taxon>Methanobacteriati</taxon>
        <taxon>Methanobacteriota</taxon>
        <taxon>Stenosarchaea group</taxon>
        <taxon>Methanomicrobia</taxon>
        <taxon>Methanosarcinales</taxon>
        <taxon>Methanosarcinaceae</taxon>
        <taxon>Methanolobus</taxon>
    </lineage>
</organism>
<protein>
    <submittedName>
        <fullName evidence="1">Fumarate hydratase</fullName>
    </submittedName>
</protein>
<evidence type="ECO:0000313" key="2">
    <source>
        <dbReference type="Proteomes" id="UP000297295"/>
    </source>
</evidence>
<accession>A0A4E0Q054</accession>
<dbReference type="OrthoDB" id="85890at2157"/>
<dbReference type="Gene3D" id="1.10.4200.10">
    <property type="entry name" value="Triphosphoribosyl-dephospho-CoA protein"/>
    <property type="match status" value="1"/>
</dbReference>
<gene>
    <name evidence="1" type="ORF">CUN85_00490</name>
</gene>
<comment type="caution">
    <text evidence="1">The sequence shown here is derived from an EMBL/GenBank/DDBJ whole genome shotgun (WGS) entry which is preliminary data.</text>
</comment>
<dbReference type="EMBL" id="PGGK01000001">
    <property type="protein sequence ID" value="TGC11396.1"/>
    <property type="molecule type" value="Genomic_DNA"/>
</dbReference>
<dbReference type="RefSeq" id="WP_135387900.1">
    <property type="nucleotide sequence ID" value="NZ_PGGK01000001.1"/>
</dbReference>
<dbReference type="AlphaFoldDB" id="A0A4E0Q054"/>